<feature type="non-terminal residue" evidence="1">
    <location>
        <position position="65"/>
    </location>
</feature>
<name>A0A9N9DVI1_9GLOM</name>
<keyword evidence="2" id="KW-1185">Reference proteome</keyword>
<proteinExistence type="predicted"/>
<evidence type="ECO:0000313" key="1">
    <source>
        <dbReference type="EMBL" id="CAG8654166.1"/>
    </source>
</evidence>
<evidence type="ECO:0000313" key="2">
    <source>
        <dbReference type="Proteomes" id="UP000789739"/>
    </source>
</evidence>
<protein>
    <submittedName>
        <fullName evidence="1">832_t:CDS:1</fullName>
    </submittedName>
</protein>
<reference evidence="1" key="1">
    <citation type="submission" date="2021-06" db="EMBL/GenBank/DDBJ databases">
        <authorList>
            <person name="Kallberg Y."/>
            <person name="Tangrot J."/>
            <person name="Rosling A."/>
        </authorList>
    </citation>
    <scope>NUCLEOTIDE SEQUENCE</scope>
    <source>
        <strain evidence="1">BR232B</strain>
    </source>
</reference>
<dbReference type="EMBL" id="CAJVPI010003092">
    <property type="protein sequence ID" value="CAG8654166.1"/>
    <property type="molecule type" value="Genomic_DNA"/>
</dbReference>
<accession>A0A9N9DVI1</accession>
<gene>
    <name evidence="1" type="ORF">PBRASI_LOCUS10421</name>
</gene>
<organism evidence="1 2">
    <name type="scientific">Paraglomus brasilianum</name>
    <dbReference type="NCBI Taxonomy" id="144538"/>
    <lineage>
        <taxon>Eukaryota</taxon>
        <taxon>Fungi</taxon>
        <taxon>Fungi incertae sedis</taxon>
        <taxon>Mucoromycota</taxon>
        <taxon>Glomeromycotina</taxon>
        <taxon>Glomeromycetes</taxon>
        <taxon>Paraglomerales</taxon>
        <taxon>Paraglomeraceae</taxon>
        <taxon>Paraglomus</taxon>
    </lineage>
</organism>
<sequence length="65" mass="7388">RRANLWVISTDEIVRMDWFDDYAAGSLAQSSGNVFGYIPSRSKKTIHPQRSIVSNLIGWEYVDLG</sequence>
<dbReference type="AlphaFoldDB" id="A0A9N9DVI1"/>
<comment type="caution">
    <text evidence="1">The sequence shown here is derived from an EMBL/GenBank/DDBJ whole genome shotgun (WGS) entry which is preliminary data.</text>
</comment>
<dbReference type="Proteomes" id="UP000789739">
    <property type="component" value="Unassembled WGS sequence"/>
</dbReference>